<keyword evidence="2" id="KW-1185">Reference proteome</keyword>
<evidence type="ECO:0000313" key="1">
    <source>
        <dbReference type="EMBL" id="VBA38011.1"/>
    </source>
</evidence>
<proteinExistence type="predicted"/>
<reference evidence="1 2" key="1">
    <citation type="submission" date="2018-09" db="EMBL/GenBank/DDBJ databases">
        <authorList>
            <person name="Tagini F."/>
        </authorList>
    </citation>
    <scope>NUCLEOTIDE SEQUENCE [LARGE SCALE GENOMIC DNA]</scope>
    <source>
        <strain evidence="1 2">MK13</strain>
    </source>
</reference>
<gene>
    <name evidence="1" type="ORF">LAUMK13_01919</name>
</gene>
<organism evidence="1 2">
    <name type="scientific">Mycobacterium innocens</name>
    <dbReference type="NCBI Taxonomy" id="2341083"/>
    <lineage>
        <taxon>Bacteria</taxon>
        <taxon>Bacillati</taxon>
        <taxon>Actinomycetota</taxon>
        <taxon>Actinomycetes</taxon>
        <taxon>Mycobacteriales</taxon>
        <taxon>Mycobacteriaceae</taxon>
        <taxon>Mycobacterium</taxon>
    </lineage>
</organism>
<protein>
    <submittedName>
        <fullName evidence="1">Uncharacterized protein</fullName>
    </submittedName>
</protein>
<evidence type="ECO:0000313" key="2">
    <source>
        <dbReference type="Proteomes" id="UP000267289"/>
    </source>
</evidence>
<dbReference type="AlphaFoldDB" id="A0A498PYB7"/>
<sequence>MKQNGVRDIRARAWPGNSGRIQIQIGVFRFTALADEAVEFARQLVAAVDELRSGVQHAQ</sequence>
<accession>A0A498PYB7</accession>
<name>A0A498PYB7_9MYCO</name>
<dbReference type="RefSeq" id="WP_075540962.1">
    <property type="nucleotide sequence ID" value="NZ_UPHQ01000080.1"/>
</dbReference>
<dbReference type="EMBL" id="UPHQ01000080">
    <property type="protein sequence ID" value="VBA38011.1"/>
    <property type="molecule type" value="Genomic_DNA"/>
</dbReference>
<dbReference type="Proteomes" id="UP000267289">
    <property type="component" value="Unassembled WGS sequence"/>
</dbReference>
<dbReference type="OrthoDB" id="9974152at2"/>